<dbReference type="AlphaFoldDB" id="A0A6S7KJ43"/>
<accession>A0A6S7KJ43</accession>
<protein>
    <submittedName>
        <fullName evidence="1">Uncharacterized protein</fullName>
    </submittedName>
</protein>
<comment type="caution">
    <text evidence="1">The sequence shown here is derived from an EMBL/GenBank/DDBJ whole genome shotgun (WGS) entry which is preliminary data.</text>
</comment>
<feature type="non-terminal residue" evidence="1">
    <location>
        <position position="95"/>
    </location>
</feature>
<organism evidence="1 2">
    <name type="scientific">Paramuricea clavata</name>
    <name type="common">Red gorgonian</name>
    <name type="synonym">Violescent sea-whip</name>
    <dbReference type="NCBI Taxonomy" id="317549"/>
    <lineage>
        <taxon>Eukaryota</taxon>
        <taxon>Metazoa</taxon>
        <taxon>Cnidaria</taxon>
        <taxon>Anthozoa</taxon>
        <taxon>Octocorallia</taxon>
        <taxon>Malacalcyonacea</taxon>
        <taxon>Plexauridae</taxon>
        <taxon>Paramuricea</taxon>
    </lineage>
</organism>
<sequence length="95" mass="10743">CIFKCINLVTQQLSQDHIILVDNELRCGHDATTITQDIAGVLLIEEDEGDTSKENQLLMDIEMWYEECSVMPVMNFSFVEVANGRLVTTRHAGLE</sequence>
<dbReference type="EMBL" id="CACRXK020039827">
    <property type="protein sequence ID" value="CAB4045495.1"/>
    <property type="molecule type" value="Genomic_DNA"/>
</dbReference>
<dbReference type="OrthoDB" id="67716at2759"/>
<reference evidence="1" key="1">
    <citation type="submission" date="2020-04" db="EMBL/GenBank/DDBJ databases">
        <authorList>
            <person name="Alioto T."/>
            <person name="Alioto T."/>
            <person name="Gomez Garrido J."/>
        </authorList>
    </citation>
    <scope>NUCLEOTIDE SEQUENCE</scope>
    <source>
        <strain evidence="1">A484AB</strain>
    </source>
</reference>
<evidence type="ECO:0000313" key="1">
    <source>
        <dbReference type="EMBL" id="CAB4045495.1"/>
    </source>
</evidence>
<evidence type="ECO:0000313" key="2">
    <source>
        <dbReference type="Proteomes" id="UP001152795"/>
    </source>
</evidence>
<name>A0A6S7KJ43_PARCT</name>
<proteinExistence type="predicted"/>
<gene>
    <name evidence="1" type="ORF">PACLA_8A060677</name>
</gene>
<dbReference type="Proteomes" id="UP001152795">
    <property type="component" value="Unassembled WGS sequence"/>
</dbReference>
<keyword evidence="2" id="KW-1185">Reference proteome</keyword>